<comment type="caution">
    <text evidence="4">The sequence shown here is derived from an EMBL/GenBank/DDBJ whole genome shotgun (WGS) entry which is preliminary data.</text>
</comment>
<comment type="similarity">
    <text evidence="1">Belongs to the NAD(P)H dehydrogenase (quinone) family.</text>
</comment>
<dbReference type="EMBL" id="JAVIIP010000016">
    <property type="protein sequence ID" value="MDX8540803.1"/>
    <property type="molecule type" value="Genomic_DNA"/>
</dbReference>
<dbReference type="SUPFAM" id="SSF52218">
    <property type="entry name" value="Flavoproteins"/>
    <property type="match status" value="1"/>
</dbReference>
<evidence type="ECO:0000256" key="2">
    <source>
        <dbReference type="ARBA" id="ARBA00023002"/>
    </source>
</evidence>
<dbReference type="InterPro" id="IPR029039">
    <property type="entry name" value="Flavoprotein-like_sf"/>
</dbReference>
<reference evidence="4 5" key="1">
    <citation type="submission" date="2023-08" db="EMBL/GenBank/DDBJ databases">
        <title>Implementing the SeqCode for naming new Mesorhizobium species isolated from Vachellia karroo root nodules.</title>
        <authorList>
            <person name="Van Lill M."/>
        </authorList>
    </citation>
    <scope>NUCLEOTIDE SEQUENCE [LARGE SCALE GENOMIC DNA]</scope>
    <source>
        <strain evidence="4 5">VK4B</strain>
    </source>
</reference>
<sequence>MKVNVLYAHPAADSYLASLHQRIVKTLKARGDEVIDFDLYKMGFNPAMLPEEWRGHYDPSQVPKDLQVYVDALLWAEACVFCFPTWWSGMPAILKGYFDRVWRPGIAYEVPPDDGLIKPSLLNIRRMGVVTTCGSPWWYTQLYMQNPGKKVLLRGLKTICGRGVRHLYLSRYSVHSISDEKREMFAREVERRFDTF</sequence>
<evidence type="ECO:0000313" key="5">
    <source>
        <dbReference type="Proteomes" id="UP001276564"/>
    </source>
</evidence>
<dbReference type="GO" id="GO:0016491">
    <property type="term" value="F:oxidoreductase activity"/>
    <property type="evidence" value="ECO:0007669"/>
    <property type="project" value="UniProtKB-KW"/>
</dbReference>
<evidence type="ECO:0000313" key="4">
    <source>
        <dbReference type="EMBL" id="MDX8540803.1"/>
    </source>
</evidence>
<dbReference type="EC" id="1.-.-.-" evidence="4"/>
<dbReference type="RefSeq" id="WP_320321619.1">
    <property type="nucleotide sequence ID" value="NZ_JAVIIP010000016.1"/>
</dbReference>
<evidence type="ECO:0000256" key="1">
    <source>
        <dbReference type="ARBA" id="ARBA00006252"/>
    </source>
</evidence>
<accession>A0ABU5AU47</accession>
<keyword evidence="2 4" id="KW-0560">Oxidoreductase</keyword>
<evidence type="ECO:0000259" key="3">
    <source>
        <dbReference type="Pfam" id="PF02525"/>
    </source>
</evidence>
<dbReference type="PANTHER" id="PTHR10204">
    <property type="entry name" value="NAD P H OXIDOREDUCTASE-RELATED"/>
    <property type="match status" value="1"/>
</dbReference>
<keyword evidence="5" id="KW-1185">Reference proteome</keyword>
<feature type="domain" description="Flavodoxin-like fold" evidence="3">
    <location>
        <begin position="1"/>
        <end position="171"/>
    </location>
</feature>
<name>A0ABU5AU47_9HYPH</name>
<protein>
    <submittedName>
        <fullName evidence="4">NAD(P)H-dependent oxidoreductase</fullName>
        <ecNumber evidence="4">1.-.-.-</ecNumber>
        <ecNumber evidence="4">1.6.99.-</ecNumber>
    </submittedName>
</protein>
<dbReference type="PANTHER" id="PTHR10204:SF34">
    <property type="entry name" value="NAD(P)H DEHYDROGENASE [QUINONE] 1 ISOFORM 1"/>
    <property type="match status" value="1"/>
</dbReference>
<gene>
    <name evidence="4" type="ORF">RFM23_24615</name>
</gene>
<dbReference type="Pfam" id="PF02525">
    <property type="entry name" value="Flavodoxin_2"/>
    <property type="match status" value="1"/>
</dbReference>
<dbReference type="EC" id="1.6.99.-" evidence="4"/>
<organism evidence="4 5">
    <name type="scientific">Mesorhizobium abyssinicae</name>
    <dbReference type="NCBI Taxonomy" id="1209958"/>
    <lineage>
        <taxon>Bacteria</taxon>
        <taxon>Pseudomonadati</taxon>
        <taxon>Pseudomonadota</taxon>
        <taxon>Alphaproteobacteria</taxon>
        <taxon>Hyphomicrobiales</taxon>
        <taxon>Phyllobacteriaceae</taxon>
        <taxon>Mesorhizobium</taxon>
    </lineage>
</organism>
<dbReference type="Proteomes" id="UP001276564">
    <property type="component" value="Unassembled WGS sequence"/>
</dbReference>
<dbReference type="InterPro" id="IPR003680">
    <property type="entry name" value="Flavodoxin_fold"/>
</dbReference>
<proteinExistence type="inferred from homology"/>
<dbReference type="Gene3D" id="3.40.50.360">
    <property type="match status" value="1"/>
</dbReference>
<dbReference type="InterPro" id="IPR051545">
    <property type="entry name" value="NAD(P)H_dehydrogenase_qn"/>
</dbReference>